<protein>
    <submittedName>
        <fullName evidence="2">Uncharacterized protein</fullName>
    </submittedName>
</protein>
<evidence type="ECO:0000313" key="3">
    <source>
        <dbReference type="Proteomes" id="UP000027616"/>
    </source>
</evidence>
<dbReference type="EMBL" id="HG934468">
    <property type="protein sequence ID" value="CDN30174.1"/>
    <property type="molecule type" value="Genomic_DNA"/>
</dbReference>
<dbReference type="HOGENOM" id="CLU_2862933_0_0_10"/>
<keyword evidence="1" id="KW-0472">Membrane</keyword>
<dbReference type="Proteomes" id="UP000027616">
    <property type="component" value="Chromosome I"/>
</dbReference>
<keyword evidence="1" id="KW-1133">Transmembrane helix</keyword>
<keyword evidence="1" id="KW-0812">Transmembrane</keyword>
<feature type="transmembrane region" description="Helical" evidence="1">
    <location>
        <begin position="31"/>
        <end position="54"/>
    </location>
</feature>
<sequence length="64" mass="7162">MLPLWFGVGVAVAMSAWMKSTLKFKTPSRGNFIVLSAIEVGYFFVSSVIFIIFAQLSNQNICFH</sequence>
<organism evidence="2 3">
    <name type="scientific">Mucinivorans hirudinis</name>
    <dbReference type="NCBI Taxonomy" id="1433126"/>
    <lineage>
        <taxon>Bacteria</taxon>
        <taxon>Pseudomonadati</taxon>
        <taxon>Bacteroidota</taxon>
        <taxon>Bacteroidia</taxon>
        <taxon>Bacteroidales</taxon>
        <taxon>Rikenellaceae</taxon>
        <taxon>Mucinivorans</taxon>
    </lineage>
</organism>
<evidence type="ECO:0000256" key="1">
    <source>
        <dbReference type="SAM" id="Phobius"/>
    </source>
</evidence>
<dbReference type="AlphaFoldDB" id="A0A060R9R6"/>
<proteinExistence type="predicted"/>
<dbReference type="KEGG" id="rbc:BN938_0067"/>
<gene>
    <name evidence="2" type="ORF">BN938_0067</name>
</gene>
<evidence type="ECO:0000313" key="2">
    <source>
        <dbReference type="EMBL" id="CDN30174.1"/>
    </source>
</evidence>
<keyword evidence="3" id="KW-1185">Reference proteome</keyword>
<name>A0A060R9R6_9BACT</name>
<reference evidence="2 3" key="1">
    <citation type="journal article" date="2015" name="Genome Announc.">
        <title>Complete Genome Sequence of the Novel Leech Symbiont Mucinivorans hirudinis M3T.</title>
        <authorList>
            <person name="Nelson M.C."/>
            <person name="Bomar L."/>
            <person name="Graf J."/>
        </authorList>
    </citation>
    <scope>NUCLEOTIDE SEQUENCE [LARGE SCALE GENOMIC DNA]</scope>
    <source>
        <strain evidence="3">M3</strain>
    </source>
</reference>
<accession>A0A060R9R6</accession>
<dbReference type="STRING" id="1433126.BN938_0067"/>